<evidence type="ECO:0000259" key="8">
    <source>
        <dbReference type="Pfam" id="PF05010"/>
    </source>
</evidence>
<comment type="caution">
    <text evidence="9">The sequence shown here is derived from an EMBL/GenBank/DDBJ whole genome shotgun (WGS) entry which is preliminary data.</text>
</comment>
<evidence type="ECO:0000256" key="2">
    <source>
        <dbReference type="ARBA" id="ARBA00009423"/>
    </source>
</evidence>
<evidence type="ECO:0000256" key="6">
    <source>
        <dbReference type="ARBA" id="ARBA00023212"/>
    </source>
</evidence>
<accession>A0A4C1W9V2</accession>
<dbReference type="PANTHER" id="PTHR13924">
    <property type="entry name" value="TRANSFORMING ACIDIC COILED-COIL CONTAINING PROTEIN 1/2"/>
    <property type="match status" value="1"/>
</dbReference>
<feature type="coiled-coil region" evidence="7">
    <location>
        <begin position="233"/>
        <end position="451"/>
    </location>
</feature>
<dbReference type="STRING" id="151549.A0A4C1W9V2"/>
<feature type="domain" description="Transforming acidic coiled-coil-containing protein C-terminal" evidence="8">
    <location>
        <begin position="271"/>
        <end position="470"/>
    </location>
</feature>
<dbReference type="GO" id="GO:0005856">
    <property type="term" value="C:cytoskeleton"/>
    <property type="evidence" value="ECO:0007669"/>
    <property type="project" value="UniProtKB-SubCell"/>
</dbReference>
<dbReference type="OrthoDB" id="42561at2759"/>
<dbReference type="Pfam" id="PF05010">
    <property type="entry name" value="TACC_C"/>
    <property type="match status" value="1"/>
</dbReference>
<keyword evidence="6" id="KW-0206">Cytoskeleton</keyword>
<evidence type="ECO:0000313" key="10">
    <source>
        <dbReference type="Proteomes" id="UP000299102"/>
    </source>
</evidence>
<evidence type="ECO:0000256" key="3">
    <source>
        <dbReference type="ARBA" id="ARBA00022490"/>
    </source>
</evidence>
<dbReference type="GO" id="GO:0005737">
    <property type="term" value="C:cytoplasm"/>
    <property type="evidence" value="ECO:0007669"/>
    <property type="project" value="TreeGrafter"/>
</dbReference>
<keyword evidence="3" id="KW-0963">Cytoplasm</keyword>
<name>A0A4C1W9V2_EUMVA</name>
<protein>
    <submittedName>
        <fullName evidence="9">Transforming acidic coiled-coil-containing protein 1</fullName>
    </submittedName>
</protein>
<keyword evidence="4" id="KW-0597">Phosphoprotein</keyword>
<evidence type="ECO:0000256" key="4">
    <source>
        <dbReference type="ARBA" id="ARBA00022553"/>
    </source>
</evidence>
<evidence type="ECO:0000256" key="5">
    <source>
        <dbReference type="ARBA" id="ARBA00023054"/>
    </source>
</evidence>
<dbReference type="GO" id="GO:0007052">
    <property type="term" value="P:mitotic spindle organization"/>
    <property type="evidence" value="ECO:0007669"/>
    <property type="project" value="InterPro"/>
</dbReference>
<dbReference type="GO" id="GO:0007097">
    <property type="term" value="P:nuclear migration"/>
    <property type="evidence" value="ECO:0007669"/>
    <property type="project" value="TreeGrafter"/>
</dbReference>
<sequence length="474" mass="54413">MTSPREGSTTSDDSFITPVSSTADLLVLSPRRYKDGLNDRDMTEDLLTGTEFDSICDVTMQEITNNDEIFRDPSTIDFLIKCTDSNRNIPGIDRGKESLFVKFDPLFSRGNDDFERKDLPSSNSAELDIGYETGSTNSVSGSMAMPKRAVSVGSSLINSNKEKPTQKVPPAVKDTSCTDTRVAPLVRSVSDIMTPARVPIERLVNYTSFTPPQQDMSRNSHYEHYYNQIPDHVQSLKMIVQRQEQDILDLRQENRDLKYSRQEMEKSIIRQKEDMEMKIKKLTSDNANLIERENVLNQQVREKALSNKQMSVVIEEYEKTISSLIGEREKDNLEFQAVQEALQKERDQAMEHLSNMEGSFNDLLTKYERCKTVILEFKERERNYEEKLKEYQQGIDKFEELYSKLKEVTSESLAKANETLDNEQKAHYTEITKLNATIKKQEVMISSLQESLAQKDRDNHELTAICDELINKVG</sequence>
<dbReference type="Proteomes" id="UP000299102">
    <property type="component" value="Unassembled WGS sequence"/>
</dbReference>
<reference evidence="9 10" key="1">
    <citation type="journal article" date="2019" name="Commun. Biol.">
        <title>The bagworm genome reveals a unique fibroin gene that provides high tensile strength.</title>
        <authorList>
            <person name="Kono N."/>
            <person name="Nakamura H."/>
            <person name="Ohtoshi R."/>
            <person name="Tomita M."/>
            <person name="Numata K."/>
            <person name="Arakawa K."/>
        </authorList>
    </citation>
    <scope>NUCLEOTIDE SEQUENCE [LARGE SCALE GENOMIC DNA]</scope>
</reference>
<comment type="similarity">
    <text evidence="2">Belongs to the TACC family.</text>
</comment>
<comment type="subcellular location">
    <subcellularLocation>
        <location evidence="1">Cytoplasm</location>
        <location evidence="1">Cytoskeleton</location>
    </subcellularLocation>
</comment>
<evidence type="ECO:0000256" key="1">
    <source>
        <dbReference type="ARBA" id="ARBA00004245"/>
    </source>
</evidence>
<dbReference type="AlphaFoldDB" id="A0A4C1W9V2"/>
<dbReference type="FunFam" id="1.20.5.1700:FF:000001">
    <property type="entry name" value="Transforming acidic coiled-coil-containing protein 1 isoform 2"/>
    <property type="match status" value="1"/>
</dbReference>
<dbReference type="InterPro" id="IPR007707">
    <property type="entry name" value="TACC_C"/>
</dbReference>
<evidence type="ECO:0000256" key="7">
    <source>
        <dbReference type="SAM" id="Coils"/>
    </source>
</evidence>
<dbReference type="InterPro" id="IPR039915">
    <property type="entry name" value="TACC"/>
</dbReference>
<dbReference type="Gene3D" id="1.20.5.1700">
    <property type="match status" value="1"/>
</dbReference>
<evidence type="ECO:0000313" key="9">
    <source>
        <dbReference type="EMBL" id="GBP46915.1"/>
    </source>
</evidence>
<organism evidence="9 10">
    <name type="scientific">Eumeta variegata</name>
    <name type="common">Bagworm moth</name>
    <name type="synonym">Eumeta japonica</name>
    <dbReference type="NCBI Taxonomy" id="151549"/>
    <lineage>
        <taxon>Eukaryota</taxon>
        <taxon>Metazoa</taxon>
        <taxon>Ecdysozoa</taxon>
        <taxon>Arthropoda</taxon>
        <taxon>Hexapoda</taxon>
        <taxon>Insecta</taxon>
        <taxon>Pterygota</taxon>
        <taxon>Neoptera</taxon>
        <taxon>Endopterygota</taxon>
        <taxon>Lepidoptera</taxon>
        <taxon>Glossata</taxon>
        <taxon>Ditrysia</taxon>
        <taxon>Tineoidea</taxon>
        <taxon>Psychidae</taxon>
        <taxon>Oiketicinae</taxon>
        <taxon>Eumeta</taxon>
    </lineage>
</organism>
<dbReference type="EMBL" id="BGZK01000491">
    <property type="protein sequence ID" value="GBP46915.1"/>
    <property type="molecule type" value="Genomic_DNA"/>
</dbReference>
<proteinExistence type="inferred from homology"/>
<keyword evidence="5 7" id="KW-0175">Coiled coil</keyword>
<dbReference type="PANTHER" id="PTHR13924:SF10">
    <property type="entry name" value="TRANSFORMING ACIDIC COILED-COIL PROTEIN, ISOFORM K"/>
    <property type="match status" value="1"/>
</dbReference>
<keyword evidence="10" id="KW-1185">Reference proteome</keyword>
<gene>
    <name evidence="9" type="primary">Tacc1</name>
    <name evidence="9" type="ORF">EVAR_37820_1</name>
</gene>